<comment type="similarity">
    <text evidence="1">Belongs to the peptidase M16 family.</text>
</comment>
<dbReference type="Proteomes" id="UP000600026">
    <property type="component" value="Unassembled WGS sequence"/>
</dbReference>
<feature type="transmembrane region" description="Helical" evidence="3">
    <location>
        <begin position="535"/>
        <end position="555"/>
    </location>
</feature>
<gene>
    <name evidence="5" type="ORF">Sxan_52730</name>
</gene>
<evidence type="ECO:0000256" key="2">
    <source>
        <dbReference type="SAM" id="MobiDB-lite"/>
    </source>
</evidence>
<feature type="transmembrane region" description="Helical" evidence="3">
    <location>
        <begin position="570"/>
        <end position="591"/>
    </location>
</feature>
<accession>A0A919H5M9</accession>
<dbReference type="InterPro" id="IPR050361">
    <property type="entry name" value="MPP/UQCRC_Complex"/>
</dbReference>
<evidence type="ECO:0000313" key="6">
    <source>
        <dbReference type="Proteomes" id="UP000600026"/>
    </source>
</evidence>
<dbReference type="PANTHER" id="PTHR11851:SF49">
    <property type="entry name" value="MITOCHONDRIAL-PROCESSING PEPTIDASE SUBUNIT ALPHA"/>
    <property type="match status" value="1"/>
</dbReference>
<keyword evidence="3" id="KW-0812">Transmembrane</keyword>
<organism evidence="5 6">
    <name type="scientific">Streptomyces xanthophaeus</name>
    <dbReference type="NCBI Taxonomy" id="67385"/>
    <lineage>
        <taxon>Bacteria</taxon>
        <taxon>Bacillati</taxon>
        <taxon>Actinomycetota</taxon>
        <taxon>Actinomycetes</taxon>
        <taxon>Kitasatosporales</taxon>
        <taxon>Streptomycetaceae</taxon>
        <taxon>Streptomyces</taxon>
    </lineage>
</organism>
<keyword evidence="3" id="KW-0472">Membrane</keyword>
<comment type="caution">
    <text evidence="5">The sequence shown here is derived from an EMBL/GenBank/DDBJ whole genome shotgun (WGS) entry which is preliminary data.</text>
</comment>
<dbReference type="SUPFAM" id="SSF63411">
    <property type="entry name" value="LuxS/MPP-like metallohydrolase"/>
    <property type="match status" value="2"/>
</dbReference>
<feature type="domain" description="Peptidase M16 C-terminal" evidence="4">
    <location>
        <begin position="251"/>
        <end position="335"/>
    </location>
</feature>
<feature type="compositionally biased region" description="Low complexity" evidence="2">
    <location>
        <begin position="7"/>
        <end position="36"/>
    </location>
</feature>
<dbReference type="Gene3D" id="3.30.830.10">
    <property type="entry name" value="Metalloenzyme, LuxS/M16 peptidase-like"/>
    <property type="match status" value="2"/>
</dbReference>
<evidence type="ECO:0000313" key="5">
    <source>
        <dbReference type="EMBL" id="GHI87909.1"/>
    </source>
</evidence>
<proteinExistence type="inferred from homology"/>
<name>A0A919H5M9_9ACTN</name>
<dbReference type="EMBL" id="BNEE01000006">
    <property type="protein sequence ID" value="GHI87909.1"/>
    <property type="molecule type" value="Genomic_DNA"/>
</dbReference>
<dbReference type="InterPro" id="IPR011249">
    <property type="entry name" value="Metalloenz_LuxS/M16"/>
</dbReference>
<dbReference type="RefSeq" id="WP_272933192.1">
    <property type="nucleotide sequence ID" value="NZ_BNEE01000006.1"/>
</dbReference>
<sequence length="599" mass="63375">MDTDIDTTGPATEGTPATGPAVADPATGPATTTDADGITHTAVNGIRTLLAPRSGPVTAGLLFRVGRADETLATSGITHLVEHLALHRHGLSDLHYNGSTSAAHTHFHVTGTPADVVEYLNGVCAALRDLPMDRLETEKEILRTEAAGRGRGPGHGMALWRYGSRSYGLTDYAEAGLHRITAHNVRDWAGTWFTAENAVLWITSDTLPEGLDLTLPTGTWHPVPEATSALPATPAYFQGDEGGLVLTSVLPRSTEAGLLTEVLGKELFRALRQKGGYSYTAAAEYCPRDTASATVIAYADALPEKQDAMVGAFVDVLAKLRAGRIEQADLDSVRTAALAQFDVPELAAAKLPAQAMNLLMRHRDLTVAEARAQIEAVTLADLQRVARELWAGALMQVPRRGVDWAGLTAAPATSPDTVTGRRYTSLEDRDLALLVAGDGVSLVGPGQQVTVRYAACSLMYVFPDGARHLVGHDGFTLTVEPTLHGITAAELAPLDAGVPPAAVVRMPPRDPARIPQPRKAEPAAPKATRSTAVTVVLWLLGLASGFLTVVLGLLVLGETDAELTPDGPDWTAVGGFGIVCLMFLVPWLLVLRHRLKGKG</sequence>
<dbReference type="InterPro" id="IPR007863">
    <property type="entry name" value="Peptidase_M16_C"/>
</dbReference>
<feature type="region of interest" description="Disordered" evidence="2">
    <location>
        <begin position="1"/>
        <end position="37"/>
    </location>
</feature>
<dbReference type="GO" id="GO:0046872">
    <property type="term" value="F:metal ion binding"/>
    <property type="evidence" value="ECO:0007669"/>
    <property type="project" value="InterPro"/>
</dbReference>
<reference evidence="5" key="1">
    <citation type="submission" date="2020-09" db="EMBL/GenBank/DDBJ databases">
        <title>Whole genome shotgun sequence of Streptomyces xanthophaeus NBRC 12829.</title>
        <authorList>
            <person name="Komaki H."/>
            <person name="Tamura T."/>
        </authorList>
    </citation>
    <scope>NUCLEOTIDE SEQUENCE</scope>
    <source>
        <strain evidence="5">NBRC 12829</strain>
    </source>
</reference>
<evidence type="ECO:0000259" key="4">
    <source>
        <dbReference type="Pfam" id="PF05193"/>
    </source>
</evidence>
<dbReference type="Pfam" id="PF05193">
    <property type="entry name" value="Peptidase_M16_C"/>
    <property type="match status" value="1"/>
</dbReference>
<evidence type="ECO:0000256" key="3">
    <source>
        <dbReference type="SAM" id="Phobius"/>
    </source>
</evidence>
<dbReference type="PANTHER" id="PTHR11851">
    <property type="entry name" value="METALLOPROTEASE"/>
    <property type="match status" value="1"/>
</dbReference>
<keyword evidence="3" id="KW-1133">Transmembrane helix</keyword>
<evidence type="ECO:0000256" key="1">
    <source>
        <dbReference type="ARBA" id="ARBA00007261"/>
    </source>
</evidence>
<dbReference type="AlphaFoldDB" id="A0A919H5M9"/>
<protein>
    <recommendedName>
        <fullName evidence="4">Peptidase M16 C-terminal domain-containing protein</fullName>
    </recommendedName>
</protein>
<keyword evidence="6" id="KW-1185">Reference proteome</keyword>